<accession>A0A8H3LTI4</accession>
<dbReference type="EMBL" id="BLAL01000206">
    <property type="protein sequence ID" value="GES91605.1"/>
    <property type="molecule type" value="Genomic_DNA"/>
</dbReference>
<reference evidence="1" key="1">
    <citation type="submission" date="2019-10" db="EMBL/GenBank/DDBJ databases">
        <title>Conservation and host-specific expression of non-tandemly repeated heterogenous ribosome RNA gene in arbuscular mycorrhizal fungi.</title>
        <authorList>
            <person name="Maeda T."/>
            <person name="Kobayashi Y."/>
            <person name="Nakagawa T."/>
            <person name="Ezawa T."/>
            <person name="Yamaguchi K."/>
            <person name="Bino T."/>
            <person name="Nishimoto Y."/>
            <person name="Shigenobu S."/>
            <person name="Kawaguchi M."/>
        </authorList>
    </citation>
    <scope>NUCLEOTIDE SEQUENCE</scope>
    <source>
        <strain evidence="1">HR1</strain>
    </source>
</reference>
<dbReference type="Proteomes" id="UP000615446">
    <property type="component" value="Unassembled WGS sequence"/>
</dbReference>
<comment type="caution">
    <text evidence="1">The sequence shown here is derived from an EMBL/GenBank/DDBJ whole genome shotgun (WGS) entry which is preliminary data.</text>
</comment>
<dbReference type="AlphaFoldDB" id="A0A8H3LTI4"/>
<organism evidence="1 2">
    <name type="scientific">Rhizophagus clarus</name>
    <dbReference type="NCBI Taxonomy" id="94130"/>
    <lineage>
        <taxon>Eukaryota</taxon>
        <taxon>Fungi</taxon>
        <taxon>Fungi incertae sedis</taxon>
        <taxon>Mucoromycota</taxon>
        <taxon>Glomeromycotina</taxon>
        <taxon>Glomeromycetes</taxon>
        <taxon>Glomerales</taxon>
        <taxon>Glomeraceae</taxon>
        <taxon>Rhizophagus</taxon>
    </lineage>
</organism>
<sequence length="70" mass="8479">MNTLNRTTFYVNTKILNTLGYCSYHKFMQWMCVSFARKEFSMISRDVRLNIFCVVLWTDIYSKKRNHIIS</sequence>
<gene>
    <name evidence="1" type="ORF">RCL2_001840700</name>
</gene>
<protein>
    <submittedName>
        <fullName evidence="1">Uncharacterized protein</fullName>
    </submittedName>
</protein>
<evidence type="ECO:0000313" key="1">
    <source>
        <dbReference type="EMBL" id="GES91605.1"/>
    </source>
</evidence>
<evidence type="ECO:0000313" key="2">
    <source>
        <dbReference type="Proteomes" id="UP000615446"/>
    </source>
</evidence>
<proteinExistence type="predicted"/>
<name>A0A8H3LTI4_9GLOM</name>